<keyword evidence="1" id="KW-1133">Transmembrane helix</keyword>
<reference evidence="3" key="1">
    <citation type="journal article" date="2023" name="Comput. Struct. Biotechnol. J.">
        <title>Discovery of a novel marine Bacteroidetes with a rich repertoire of carbohydrate-active enzymes.</title>
        <authorList>
            <person name="Chen B."/>
            <person name="Liu G."/>
            <person name="Chen Q."/>
            <person name="Wang H."/>
            <person name="Liu L."/>
            <person name="Tang K."/>
        </authorList>
    </citation>
    <scope>NUCLEOTIDE SEQUENCE</scope>
    <source>
        <strain evidence="3">TK19036</strain>
    </source>
</reference>
<feature type="transmembrane region" description="Helical" evidence="1">
    <location>
        <begin position="23"/>
        <end position="47"/>
    </location>
</feature>
<organism evidence="3">
    <name type="scientific">Roseihalotalea indica</name>
    <dbReference type="NCBI Taxonomy" id="2867963"/>
    <lineage>
        <taxon>Bacteria</taxon>
        <taxon>Pseudomonadati</taxon>
        <taxon>Bacteroidota</taxon>
        <taxon>Cytophagia</taxon>
        <taxon>Cytophagales</taxon>
        <taxon>Catalimonadaceae</taxon>
        <taxon>Roseihalotalea</taxon>
    </lineage>
</organism>
<reference evidence="3" key="2">
    <citation type="journal article" date="2024" name="Antonie Van Leeuwenhoek">
        <title>Roseihalotalea indica gen. nov., sp. nov., a halophilic Bacteroidetes from mesopelagic Southwest Indian Ocean with higher carbohydrate metabolic potential.</title>
        <authorList>
            <person name="Chen B."/>
            <person name="Zhang M."/>
            <person name="Lin D."/>
            <person name="Ye J."/>
            <person name="Tang K."/>
        </authorList>
    </citation>
    <scope>NUCLEOTIDE SEQUENCE</scope>
    <source>
        <strain evidence="3">TK19036</strain>
    </source>
</reference>
<keyword evidence="1" id="KW-0812">Transmembrane</keyword>
<feature type="transmembrane region" description="Helical" evidence="1">
    <location>
        <begin position="197"/>
        <end position="216"/>
    </location>
</feature>
<feature type="transmembrane region" description="Helical" evidence="1">
    <location>
        <begin position="156"/>
        <end position="177"/>
    </location>
</feature>
<dbReference type="InterPro" id="IPR012424">
    <property type="entry name" value="Conjugative_transposon_TraJ_C"/>
</dbReference>
<evidence type="ECO:0000259" key="2">
    <source>
        <dbReference type="Pfam" id="PF07863"/>
    </source>
</evidence>
<feature type="domain" description="Conjugative transposon TraJ C-terminal" evidence="2">
    <location>
        <begin position="136"/>
        <end position="309"/>
    </location>
</feature>
<feature type="transmembrane region" description="Helical" evidence="1">
    <location>
        <begin position="228"/>
        <end position="245"/>
    </location>
</feature>
<accession>A0AA49GIA1</accession>
<sequence length="330" mass="36546">MNNVAISPEFLAAINALYDKTHAIGLALIPLFLLIVLFNQLFGALVFSGRFRLDVFPIVRGLVLLFTLTFYADFLEVISATIKALADFIGPDKTFMQKLSDMWNLLLPGAQNGALPRNMEELYESFTRIMQFDLVSWLLSLLEGSFVYVVRKGIELIRLVLLGFLYVVGPLAIGLSILPGFHSLAMKWLQSYLTVQFWSVTLIILDTLVSQFNSLYFNGLLFSNELGATNFVLVSLVIVILYFMVPHLTSYYLGHSHAAIFQSRVFSTALLGSGMAFQGGRAAMAGSKVAMGAGKSIAAKGSQAVRYAYGKYRYQRQFSGGVQTGKTYEL</sequence>
<feature type="transmembrane region" description="Helical" evidence="1">
    <location>
        <begin position="59"/>
        <end position="82"/>
    </location>
</feature>
<proteinExistence type="predicted"/>
<protein>
    <submittedName>
        <fullName evidence="3">Conjugal transfer protein TraG N-terminal domain-containing protein</fullName>
    </submittedName>
</protein>
<evidence type="ECO:0000313" key="3">
    <source>
        <dbReference type="EMBL" id="WKN34423.1"/>
    </source>
</evidence>
<gene>
    <name evidence="3" type="ORF">K4G66_18770</name>
</gene>
<keyword evidence="1" id="KW-0472">Membrane</keyword>
<dbReference type="EMBL" id="CP120682">
    <property type="protein sequence ID" value="WKN34423.1"/>
    <property type="molecule type" value="Genomic_DNA"/>
</dbReference>
<dbReference type="AlphaFoldDB" id="A0AA49GIA1"/>
<evidence type="ECO:0000256" key="1">
    <source>
        <dbReference type="SAM" id="Phobius"/>
    </source>
</evidence>
<name>A0AA49GIA1_9BACT</name>
<dbReference type="Pfam" id="PF07863">
    <property type="entry name" value="CtnDOT_TraJ"/>
    <property type="match status" value="1"/>
</dbReference>